<evidence type="ECO:0000256" key="1">
    <source>
        <dbReference type="SAM" id="MobiDB-lite"/>
    </source>
</evidence>
<feature type="compositionally biased region" description="Basic and acidic residues" evidence="1">
    <location>
        <begin position="44"/>
        <end position="53"/>
    </location>
</feature>
<evidence type="ECO:0000313" key="3">
    <source>
        <dbReference type="Proteomes" id="UP001632038"/>
    </source>
</evidence>
<comment type="caution">
    <text evidence="2">The sequence shown here is derived from an EMBL/GenBank/DDBJ whole genome shotgun (WGS) entry which is preliminary data.</text>
</comment>
<accession>A0ABD3BI67</accession>
<organism evidence="2 3">
    <name type="scientific">Castilleja foliolosa</name>
    <dbReference type="NCBI Taxonomy" id="1961234"/>
    <lineage>
        <taxon>Eukaryota</taxon>
        <taxon>Viridiplantae</taxon>
        <taxon>Streptophyta</taxon>
        <taxon>Embryophyta</taxon>
        <taxon>Tracheophyta</taxon>
        <taxon>Spermatophyta</taxon>
        <taxon>Magnoliopsida</taxon>
        <taxon>eudicotyledons</taxon>
        <taxon>Gunneridae</taxon>
        <taxon>Pentapetalae</taxon>
        <taxon>asterids</taxon>
        <taxon>lamiids</taxon>
        <taxon>Lamiales</taxon>
        <taxon>Orobanchaceae</taxon>
        <taxon>Pedicularideae</taxon>
        <taxon>Castillejinae</taxon>
        <taxon>Castilleja</taxon>
    </lineage>
</organism>
<sequence>MLAMSIFRNIILNLSKPSHNNCPSIVILRPKVSRVFFTSTSKYPEGRNADDRNSNSYDADEAVPEPPDDVKMTMDRSNEKSRIMKEKTNAAKELANERAHVKTKENMGSVAAKAQEMKDKAMGSAETMADRTKESMEVMADKAKETVEGVWGAAKGTTKKVKEAVVGKSGDGGGDLEDYVKDYEKKVERDKKNKY</sequence>
<reference evidence="3" key="1">
    <citation type="journal article" date="2024" name="IScience">
        <title>Strigolactones Initiate the Formation of Haustorium-like Structures in Castilleja.</title>
        <authorList>
            <person name="Buerger M."/>
            <person name="Peterson D."/>
            <person name="Chory J."/>
        </authorList>
    </citation>
    <scope>NUCLEOTIDE SEQUENCE [LARGE SCALE GENOMIC DNA]</scope>
</reference>
<feature type="compositionally biased region" description="Acidic residues" evidence="1">
    <location>
        <begin position="58"/>
        <end position="67"/>
    </location>
</feature>
<protein>
    <submittedName>
        <fullName evidence="2">Uncharacterized protein</fullName>
    </submittedName>
</protein>
<name>A0ABD3BI67_9LAMI</name>
<dbReference type="Proteomes" id="UP001632038">
    <property type="component" value="Unassembled WGS sequence"/>
</dbReference>
<evidence type="ECO:0000313" key="2">
    <source>
        <dbReference type="EMBL" id="KAL3617128.1"/>
    </source>
</evidence>
<feature type="region of interest" description="Disordered" evidence="1">
    <location>
        <begin position="42"/>
        <end position="76"/>
    </location>
</feature>
<keyword evidence="3" id="KW-1185">Reference proteome</keyword>
<gene>
    <name evidence="2" type="ORF">CASFOL_039522</name>
</gene>
<dbReference type="AlphaFoldDB" id="A0ABD3BI67"/>
<dbReference type="EMBL" id="JAVIJP010000087">
    <property type="protein sequence ID" value="KAL3617128.1"/>
    <property type="molecule type" value="Genomic_DNA"/>
</dbReference>
<proteinExistence type="predicted"/>